<proteinExistence type="predicted"/>
<dbReference type="EMBL" id="JNAL01000018">
    <property type="protein sequence ID" value="KGF94550.1"/>
    <property type="molecule type" value="Genomic_DNA"/>
</dbReference>
<evidence type="ECO:0000313" key="1">
    <source>
        <dbReference type="EMBL" id="KGF94550.1"/>
    </source>
</evidence>
<protein>
    <submittedName>
        <fullName evidence="1">Uncharacterized protein</fullName>
    </submittedName>
</protein>
<reference evidence="2" key="1">
    <citation type="journal article" date="2014" name="Sci. Data">
        <title>Genomes of diverse isolates of the marine cyanobacterium Prochlorococcus.</title>
        <authorList>
            <person name="Biller S."/>
            <person name="Berube P."/>
            <person name="Thompson J."/>
            <person name="Kelly L."/>
            <person name="Roggensack S."/>
            <person name="Awad L."/>
            <person name="Roache-Johnson K."/>
            <person name="Ding H."/>
            <person name="Giovannoni S.J."/>
            <person name="Moore L.R."/>
            <person name="Chisholm S.W."/>
        </authorList>
    </citation>
    <scope>NUCLEOTIDE SEQUENCE [LARGE SCALE GENOMIC DNA]</scope>
    <source>
        <strain evidence="2">MIT 9201</strain>
    </source>
</reference>
<dbReference type="Proteomes" id="UP000030355">
    <property type="component" value="Unassembled WGS sequence"/>
</dbReference>
<accession>A0A0A1ZZ13</accession>
<dbReference type="AlphaFoldDB" id="A0A0A1ZZ13"/>
<name>A0A0A1ZZ13_PROMR</name>
<sequence>MRLSPFPRDIDPTRDESNVGQSLAFPVLTTSVNCAFPLSEKANVLTGTKAKVIHREITKAKKERILIIKVAVKLSDE</sequence>
<comment type="caution">
    <text evidence="1">The sequence shown here is derived from an EMBL/GenBank/DDBJ whole genome shotgun (WGS) entry which is preliminary data.</text>
</comment>
<gene>
    <name evidence="1" type="ORF">EU95_1766</name>
</gene>
<dbReference type="STRING" id="93057.EU95_1766"/>
<evidence type="ECO:0000313" key="2">
    <source>
        <dbReference type="Proteomes" id="UP000030355"/>
    </source>
</evidence>
<organism evidence="1 2">
    <name type="scientific">Prochlorococcus marinus str. MIT 9201</name>
    <dbReference type="NCBI Taxonomy" id="93057"/>
    <lineage>
        <taxon>Bacteria</taxon>
        <taxon>Bacillati</taxon>
        <taxon>Cyanobacteriota</taxon>
        <taxon>Cyanophyceae</taxon>
        <taxon>Synechococcales</taxon>
        <taxon>Prochlorococcaceae</taxon>
        <taxon>Prochlorococcus</taxon>
    </lineage>
</organism>